<evidence type="ECO:0000313" key="5">
    <source>
        <dbReference type="Proteomes" id="UP000092461"/>
    </source>
</evidence>
<dbReference type="AlphaFoldDB" id="A0A1B0CUQ3"/>
<sequence length="670" mass="74317">DYGTLLCWGSNELGFQLEPCIFTINPAGKPDPLSNCTVLNQTVDTLQLECIEGFNGGLPQEFVVKVFTTRSKQMVASQTSKIFYKLVKIPFGFVIYCCFFFFFFSATFLLNISSINPSVGWWKMRTVAPVCRPGQIQVYGVGRQEMAKISCELEANPNDLNFTWKFNNSAMEFVDLPVSLMSVDRAKSIMHYTPMTEQDYGTLLCWGSNELGFQLEPCIFTINPAGKPDPLSNCTVLNQTVDTLQLECIEGFNGGLPQEFVVKVFTTRSKQMVASQTSKSPFFELKGLDPEIGYEVLLAAKNDKGMSEMRVHHIHRLNSAEKHTGELSLQGGLLNVITSHVKGEGVVVDVPKGPTSVVQHWNMTGCNKSLVVEKLPFKALPTQFFSLPADSFLPYTGSVLHIKLFLGAVAGLVFGIILITTATLLLMRTRRRKKASNVSQETTVATTNGRIVSGQSIPQPEQLHDSYTTGSTDSLDKNPDIIPQGKEDAEFDDERAFHRFNQLPPRQYATLAMGKKQLPVQFAGQIDVNAGGGILQHPIVHYSNDNQTLTYAAEMQTPSGQAKQKIIYTSATLGRPRQKDIRMAEPNIYTQIDLAHNLLSSNGKTGVSYRESPPPSSTWIPVNQAHPLRSCQLQQQQQQLDIRVPPPIVCTRESAPVHQILVPDHRNSPL</sequence>
<dbReference type="InterPro" id="IPR007110">
    <property type="entry name" value="Ig-like_dom"/>
</dbReference>
<evidence type="ECO:0000259" key="3">
    <source>
        <dbReference type="PROSITE" id="PS50835"/>
    </source>
</evidence>
<feature type="transmembrane region" description="Helical" evidence="2">
    <location>
        <begin position="89"/>
        <end position="110"/>
    </location>
</feature>
<reference evidence="4" key="1">
    <citation type="submission" date="2020-05" db="UniProtKB">
        <authorList>
            <consortium name="EnsemblMetazoa"/>
        </authorList>
    </citation>
    <scope>IDENTIFICATION</scope>
    <source>
        <strain evidence="4">Jacobina</strain>
    </source>
</reference>
<dbReference type="EMBL" id="AJWK01029567">
    <property type="status" value="NOT_ANNOTATED_CDS"/>
    <property type="molecule type" value="Genomic_DNA"/>
</dbReference>
<dbReference type="Gene3D" id="2.60.40.10">
    <property type="entry name" value="Immunoglobulins"/>
    <property type="match status" value="1"/>
</dbReference>
<dbReference type="EMBL" id="AJWK01029568">
    <property type="status" value="NOT_ANNOTATED_CDS"/>
    <property type="molecule type" value="Genomic_DNA"/>
</dbReference>
<dbReference type="InterPro" id="IPR036116">
    <property type="entry name" value="FN3_sf"/>
</dbReference>
<dbReference type="VEuPathDB" id="VectorBase:LLOJ008688"/>
<evidence type="ECO:0000313" key="4">
    <source>
        <dbReference type="EnsemblMetazoa" id="LLOJ008688-PA"/>
    </source>
</evidence>
<organism evidence="4 5">
    <name type="scientific">Lutzomyia longipalpis</name>
    <name type="common">Sand fly</name>
    <dbReference type="NCBI Taxonomy" id="7200"/>
    <lineage>
        <taxon>Eukaryota</taxon>
        <taxon>Metazoa</taxon>
        <taxon>Ecdysozoa</taxon>
        <taxon>Arthropoda</taxon>
        <taxon>Hexapoda</taxon>
        <taxon>Insecta</taxon>
        <taxon>Pterygota</taxon>
        <taxon>Neoptera</taxon>
        <taxon>Endopterygota</taxon>
        <taxon>Diptera</taxon>
        <taxon>Nematocera</taxon>
        <taxon>Psychodoidea</taxon>
        <taxon>Psychodidae</taxon>
        <taxon>Lutzomyia</taxon>
        <taxon>Lutzomyia</taxon>
    </lineage>
</organism>
<dbReference type="PROSITE" id="PS50835">
    <property type="entry name" value="IG_LIKE"/>
    <property type="match status" value="1"/>
</dbReference>
<feature type="region of interest" description="Disordered" evidence="1">
    <location>
        <begin position="453"/>
        <end position="479"/>
    </location>
</feature>
<dbReference type="InterPro" id="IPR013783">
    <property type="entry name" value="Ig-like_fold"/>
</dbReference>
<dbReference type="Proteomes" id="UP000092461">
    <property type="component" value="Unassembled WGS sequence"/>
</dbReference>
<proteinExistence type="predicted"/>
<name>A0A1B0CUQ3_LUTLO</name>
<dbReference type="SUPFAM" id="SSF49265">
    <property type="entry name" value="Fibronectin type III"/>
    <property type="match status" value="1"/>
</dbReference>
<dbReference type="PANTHER" id="PTHR23278:SF30">
    <property type="entry name" value="SIDESTEP VIII, ISOFORM B"/>
    <property type="match status" value="1"/>
</dbReference>
<feature type="domain" description="Ig-like" evidence="3">
    <location>
        <begin position="133"/>
        <end position="205"/>
    </location>
</feature>
<dbReference type="InterPro" id="IPR036179">
    <property type="entry name" value="Ig-like_dom_sf"/>
</dbReference>
<accession>A0A1B0CUQ3</accession>
<evidence type="ECO:0000256" key="2">
    <source>
        <dbReference type="SAM" id="Phobius"/>
    </source>
</evidence>
<protein>
    <recommendedName>
        <fullName evidence="3">Ig-like domain-containing protein</fullName>
    </recommendedName>
</protein>
<keyword evidence="5" id="KW-1185">Reference proteome</keyword>
<dbReference type="CDD" id="cd00063">
    <property type="entry name" value="FN3"/>
    <property type="match status" value="1"/>
</dbReference>
<dbReference type="SUPFAM" id="SSF48726">
    <property type="entry name" value="Immunoglobulin"/>
    <property type="match status" value="1"/>
</dbReference>
<dbReference type="PANTHER" id="PTHR23278">
    <property type="entry name" value="SIDESTEP PROTEIN"/>
    <property type="match status" value="1"/>
</dbReference>
<keyword evidence="2" id="KW-0812">Transmembrane</keyword>
<dbReference type="EMBL" id="AJWK01029569">
    <property type="status" value="NOT_ANNOTATED_CDS"/>
    <property type="molecule type" value="Genomic_DNA"/>
</dbReference>
<keyword evidence="2" id="KW-0472">Membrane</keyword>
<dbReference type="VEuPathDB" id="VectorBase:LLONM1_003953"/>
<feature type="transmembrane region" description="Helical" evidence="2">
    <location>
        <begin position="404"/>
        <end position="427"/>
    </location>
</feature>
<dbReference type="InterPro" id="IPR003961">
    <property type="entry name" value="FN3_dom"/>
</dbReference>
<keyword evidence="2" id="KW-1133">Transmembrane helix</keyword>
<feature type="compositionally biased region" description="Polar residues" evidence="1">
    <location>
        <begin position="453"/>
        <end position="473"/>
    </location>
</feature>
<dbReference type="EnsemblMetazoa" id="LLOJ008688-RA">
    <property type="protein sequence ID" value="LLOJ008688-PA"/>
    <property type="gene ID" value="LLOJ008688"/>
</dbReference>
<evidence type="ECO:0000256" key="1">
    <source>
        <dbReference type="SAM" id="MobiDB-lite"/>
    </source>
</evidence>
<dbReference type="EMBL" id="AJWK01029570">
    <property type="status" value="NOT_ANNOTATED_CDS"/>
    <property type="molecule type" value="Genomic_DNA"/>
</dbReference>